<protein>
    <submittedName>
        <fullName evidence="2">EAL domain-containing protein</fullName>
    </submittedName>
</protein>
<comment type="caution">
    <text evidence="2">The sequence shown here is derived from an EMBL/GenBank/DDBJ whole genome shotgun (WGS) entry which is preliminary data.</text>
</comment>
<organism evidence="2 3">
    <name type="scientific">Sphingomonas echinoides</name>
    <dbReference type="NCBI Taxonomy" id="59803"/>
    <lineage>
        <taxon>Bacteria</taxon>
        <taxon>Pseudomonadati</taxon>
        <taxon>Pseudomonadota</taxon>
        <taxon>Alphaproteobacteria</taxon>
        <taxon>Sphingomonadales</taxon>
        <taxon>Sphingomonadaceae</taxon>
        <taxon>Sphingomonas</taxon>
    </lineage>
</organism>
<dbReference type="SUPFAM" id="SSF141868">
    <property type="entry name" value="EAL domain-like"/>
    <property type="match status" value="1"/>
</dbReference>
<gene>
    <name evidence="2" type="ORF">SIL82_16010</name>
</gene>
<dbReference type="Gene3D" id="3.20.20.450">
    <property type="entry name" value="EAL domain"/>
    <property type="match status" value="1"/>
</dbReference>
<dbReference type="InterPro" id="IPR001633">
    <property type="entry name" value="EAL_dom"/>
</dbReference>
<keyword evidence="3" id="KW-1185">Reference proteome</keyword>
<proteinExistence type="predicted"/>
<accession>A0ABU4PP82</accession>
<sequence>MSGQHARPTDAQEHDFHLVMAFQPIMDVVANRTCAYEALVRGPNGEGAPEMLARVTPETRYAFDQQCRVAAIRQAVDAGIIASGALLSINFLPEAIEDPVADSERTLRAARETGFPPERLTFEFSECKRLDDAHLERVARAYRKMGMTTIIDDFGSGDWGLTLMSRFLPDAVKLQPDLIRGLCGSWARRLVVEETFHLVSRLGVKVIAEGVETRAEYDKLRGIGVRYMQGYYFARPQIGRLVRPELAHAA</sequence>
<dbReference type="CDD" id="cd01948">
    <property type="entry name" value="EAL"/>
    <property type="match status" value="1"/>
</dbReference>
<dbReference type="InterPro" id="IPR035919">
    <property type="entry name" value="EAL_sf"/>
</dbReference>
<dbReference type="EMBL" id="JAWXXV010000001">
    <property type="protein sequence ID" value="MDX5985759.1"/>
    <property type="molecule type" value="Genomic_DNA"/>
</dbReference>
<evidence type="ECO:0000259" key="1">
    <source>
        <dbReference type="PROSITE" id="PS50883"/>
    </source>
</evidence>
<dbReference type="PROSITE" id="PS50883">
    <property type="entry name" value="EAL"/>
    <property type="match status" value="1"/>
</dbReference>
<dbReference type="SMART" id="SM00052">
    <property type="entry name" value="EAL"/>
    <property type="match status" value="1"/>
</dbReference>
<dbReference type="RefSeq" id="WP_245535586.1">
    <property type="nucleotide sequence ID" value="NZ_JAWXXV010000001.1"/>
</dbReference>
<name>A0ABU4PP82_9SPHN</name>
<dbReference type="PANTHER" id="PTHR33121">
    <property type="entry name" value="CYCLIC DI-GMP PHOSPHODIESTERASE PDEF"/>
    <property type="match status" value="1"/>
</dbReference>
<evidence type="ECO:0000313" key="2">
    <source>
        <dbReference type="EMBL" id="MDX5985759.1"/>
    </source>
</evidence>
<dbReference type="Proteomes" id="UP001279660">
    <property type="component" value="Unassembled WGS sequence"/>
</dbReference>
<evidence type="ECO:0000313" key="3">
    <source>
        <dbReference type="Proteomes" id="UP001279660"/>
    </source>
</evidence>
<reference evidence="2 3" key="1">
    <citation type="submission" date="2023-11" db="EMBL/GenBank/DDBJ databases">
        <title>MicrobeMod: A computational toolkit for identifying prokaryotic methylation and restriction-modification with nanopore sequencing.</title>
        <authorList>
            <person name="Crits-Christoph A."/>
            <person name="Kang S.C."/>
            <person name="Lee H."/>
            <person name="Ostrov N."/>
        </authorList>
    </citation>
    <scope>NUCLEOTIDE SEQUENCE [LARGE SCALE GENOMIC DNA]</scope>
    <source>
        <strain evidence="2 3">ATCC 14820</strain>
    </source>
</reference>
<dbReference type="PANTHER" id="PTHR33121:SF15">
    <property type="entry name" value="BLUE LIGHT- AND TEMPERATURE-REGULATED ANTIREPRESSOR BLUF"/>
    <property type="match status" value="1"/>
</dbReference>
<dbReference type="Pfam" id="PF00563">
    <property type="entry name" value="EAL"/>
    <property type="match status" value="1"/>
</dbReference>
<feature type="domain" description="EAL" evidence="1">
    <location>
        <begin position="1"/>
        <end position="250"/>
    </location>
</feature>
<dbReference type="InterPro" id="IPR050706">
    <property type="entry name" value="Cyclic-di-GMP_PDE-like"/>
</dbReference>